<organism evidence="1 2">
    <name type="scientific">Streptomyces angustmyceticus</name>
    <dbReference type="NCBI Taxonomy" id="285578"/>
    <lineage>
        <taxon>Bacteria</taxon>
        <taxon>Bacillati</taxon>
        <taxon>Actinomycetota</taxon>
        <taxon>Actinomycetes</taxon>
        <taxon>Kitasatosporales</taxon>
        <taxon>Streptomycetaceae</taxon>
        <taxon>Streptomyces</taxon>
    </lineage>
</organism>
<proteinExistence type="predicted"/>
<accession>A0A5J4L974</accession>
<dbReference type="Proteomes" id="UP000325598">
    <property type="component" value="Unassembled WGS sequence"/>
</dbReference>
<protein>
    <submittedName>
        <fullName evidence="1">Uncharacterized protein</fullName>
    </submittedName>
</protein>
<evidence type="ECO:0000313" key="2">
    <source>
        <dbReference type="Proteomes" id="UP000325598"/>
    </source>
</evidence>
<name>A0A5J4L974_9ACTN</name>
<dbReference type="EMBL" id="BLAG01000009">
    <property type="protein sequence ID" value="GES30917.1"/>
    <property type="molecule type" value="Genomic_DNA"/>
</dbReference>
<sequence>MRGDEVGDPVPDPLPAAGTVGVVDVRVAARVVVHMVVPRVLDIHRSVIVRADTDADVDGHGCVYGYGNGSGCLHGRALLTT</sequence>
<reference evidence="1 2" key="1">
    <citation type="submission" date="2019-10" db="EMBL/GenBank/DDBJ databases">
        <title>Whole genome shotgun sequence of Streptomyces angustmyceticus NBRC 3934.</title>
        <authorList>
            <person name="Hosoyama A."/>
            <person name="Ichikawa N."/>
            <person name="Kimura A."/>
            <person name="Kitahashi Y."/>
            <person name="Komaki H."/>
            <person name="Uohara A."/>
        </authorList>
    </citation>
    <scope>NUCLEOTIDE SEQUENCE [LARGE SCALE GENOMIC DNA]</scope>
    <source>
        <strain evidence="1 2">NBRC 3934</strain>
    </source>
</reference>
<dbReference type="AlphaFoldDB" id="A0A5J4L974"/>
<comment type="caution">
    <text evidence="1">The sequence shown here is derived from an EMBL/GenBank/DDBJ whole genome shotgun (WGS) entry which is preliminary data.</text>
</comment>
<keyword evidence="2" id="KW-1185">Reference proteome</keyword>
<evidence type="ECO:0000313" key="1">
    <source>
        <dbReference type="EMBL" id="GES30917.1"/>
    </source>
</evidence>
<gene>
    <name evidence="1" type="ORF">San01_34040</name>
</gene>